<dbReference type="HOGENOM" id="CLU_2057471_0_0_10"/>
<name>A3U8R4_CROAH</name>
<dbReference type="GeneID" id="89453588"/>
<evidence type="ECO:0000256" key="1">
    <source>
        <dbReference type="SAM" id="Coils"/>
    </source>
</evidence>
<feature type="coiled-coil region" evidence="1">
    <location>
        <begin position="22"/>
        <end position="49"/>
    </location>
</feature>
<dbReference type="STRING" id="216432.CA2559_09208"/>
<dbReference type="Proteomes" id="UP000002297">
    <property type="component" value="Chromosome"/>
</dbReference>
<organism evidence="3 4">
    <name type="scientific">Croceibacter atlanticus (strain ATCC BAA-628 / JCM 21780 / CIP 108009 / IAM 15332 / KCTC 12090 / HTCC2559)</name>
    <dbReference type="NCBI Taxonomy" id="216432"/>
    <lineage>
        <taxon>Bacteria</taxon>
        <taxon>Pseudomonadati</taxon>
        <taxon>Bacteroidota</taxon>
        <taxon>Flavobacteriia</taxon>
        <taxon>Flavobacteriales</taxon>
        <taxon>Flavobacteriaceae</taxon>
        <taxon>Croceibacter</taxon>
    </lineage>
</organism>
<dbReference type="RefSeq" id="WP_013187585.1">
    <property type="nucleotide sequence ID" value="NC_014230.1"/>
</dbReference>
<proteinExistence type="predicted"/>
<evidence type="ECO:0000256" key="2">
    <source>
        <dbReference type="SAM" id="SignalP"/>
    </source>
</evidence>
<reference evidence="3 4" key="1">
    <citation type="journal article" date="2010" name="J. Bacteriol.">
        <title>The complete genome sequence of Croceibacter atlanticus HTCC2559T.</title>
        <authorList>
            <person name="Oh H.M."/>
            <person name="Kang I."/>
            <person name="Ferriera S."/>
            <person name="Giovannoni S.J."/>
            <person name="Cho J.C."/>
        </authorList>
    </citation>
    <scope>NUCLEOTIDE SEQUENCE [LARGE SCALE GENOMIC DNA]</scope>
    <source>
        <strain evidence="4">ATCC BAA-628 / HTCC2559 / KCTC 12090</strain>
    </source>
</reference>
<evidence type="ECO:0000313" key="3">
    <source>
        <dbReference type="EMBL" id="EAP86200.1"/>
    </source>
</evidence>
<keyword evidence="1" id="KW-0175">Coiled coil</keyword>
<dbReference type="KEGG" id="cat:CA2559_09208"/>
<dbReference type="EMBL" id="CP002046">
    <property type="protein sequence ID" value="EAP86200.1"/>
    <property type="molecule type" value="Genomic_DNA"/>
</dbReference>
<dbReference type="AlphaFoldDB" id="A3U8R4"/>
<dbReference type="OrthoDB" id="1453593at2"/>
<feature type="signal peptide" evidence="2">
    <location>
        <begin position="1"/>
        <end position="19"/>
    </location>
</feature>
<gene>
    <name evidence="3" type="ordered locus">CA2559_09208</name>
</gene>
<keyword evidence="4" id="KW-1185">Reference proteome</keyword>
<sequence>MKRILIILTILIANTVAFNAQSITQERTSEELEKEVRQQTEQLASELGLTDKQAKEFERNTIKYSLKIDEVLQKDIPKKNKTFQINVLEEQRIRATRNILTKPQYDLYLKMLSTKDDNK</sequence>
<evidence type="ECO:0000313" key="4">
    <source>
        <dbReference type="Proteomes" id="UP000002297"/>
    </source>
</evidence>
<keyword evidence="2" id="KW-0732">Signal</keyword>
<accession>A3U8R4</accession>
<protein>
    <submittedName>
        <fullName evidence="3">Uncharacterized protein</fullName>
    </submittedName>
</protein>
<feature type="chain" id="PRO_5002660353" evidence="2">
    <location>
        <begin position="20"/>
        <end position="119"/>
    </location>
</feature>